<feature type="transmembrane region" description="Helical" evidence="2">
    <location>
        <begin position="137"/>
        <end position="162"/>
    </location>
</feature>
<dbReference type="SUPFAM" id="SSF53098">
    <property type="entry name" value="Ribonuclease H-like"/>
    <property type="match status" value="1"/>
</dbReference>
<comment type="caution">
    <text evidence="4">The sequence shown here is derived from an EMBL/GenBank/DDBJ whole genome shotgun (WGS) entry which is preliminary data.</text>
</comment>
<feature type="compositionally biased region" description="Polar residues" evidence="1">
    <location>
        <begin position="362"/>
        <end position="376"/>
    </location>
</feature>
<dbReference type="SUPFAM" id="SSF54928">
    <property type="entry name" value="RNA-binding domain, RBD"/>
    <property type="match status" value="1"/>
</dbReference>
<dbReference type="Proteomes" id="UP000188268">
    <property type="component" value="Unassembled WGS sequence"/>
</dbReference>
<dbReference type="Gene3D" id="3.30.420.10">
    <property type="entry name" value="Ribonuclease H-like superfamily/Ribonuclease H"/>
    <property type="match status" value="1"/>
</dbReference>
<keyword evidence="2" id="KW-0472">Membrane</keyword>
<dbReference type="InterPro" id="IPR036691">
    <property type="entry name" value="Endo/exonu/phosph_ase_sf"/>
</dbReference>
<gene>
    <name evidence="4" type="ORF">CCACVL1_23720</name>
</gene>
<evidence type="ECO:0000256" key="2">
    <source>
        <dbReference type="SAM" id="Phobius"/>
    </source>
</evidence>
<keyword evidence="4" id="KW-0540">Nuclease</keyword>
<accession>A0A1R3GSS3</accession>
<evidence type="ECO:0000313" key="4">
    <source>
        <dbReference type="EMBL" id="OMO61164.1"/>
    </source>
</evidence>
<dbReference type="Gramene" id="OMO61164">
    <property type="protein sequence ID" value="OMO61164"/>
    <property type="gene ID" value="CCACVL1_23720"/>
</dbReference>
<keyword evidence="2" id="KW-0812">Transmembrane</keyword>
<keyword evidence="5" id="KW-1185">Reference proteome</keyword>
<dbReference type="Pfam" id="PF03372">
    <property type="entry name" value="Exo_endo_phos"/>
    <property type="match status" value="1"/>
</dbReference>
<dbReference type="Pfam" id="PF13456">
    <property type="entry name" value="RVT_3"/>
    <property type="match status" value="1"/>
</dbReference>
<dbReference type="InterPro" id="IPR044730">
    <property type="entry name" value="RNase_H-like_dom_plant"/>
</dbReference>
<dbReference type="GO" id="GO:0004523">
    <property type="term" value="F:RNA-DNA hybrid ribonuclease activity"/>
    <property type="evidence" value="ECO:0007669"/>
    <property type="project" value="InterPro"/>
</dbReference>
<proteinExistence type="predicted"/>
<dbReference type="CDD" id="cd06222">
    <property type="entry name" value="RNase_H_like"/>
    <property type="match status" value="1"/>
</dbReference>
<dbReference type="EMBL" id="AWWV01013554">
    <property type="protein sequence ID" value="OMO61164.1"/>
    <property type="molecule type" value="Genomic_DNA"/>
</dbReference>
<name>A0A1R3GSS3_COCAP</name>
<dbReference type="OrthoDB" id="1881450at2759"/>
<dbReference type="PROSITE" id="PS50879">
    <property type="entry name" value="RNASE_H_1"/>
    <property type="match status" value="1"/>
</dbReference>
<dbReference type="GO" id="GO:0004527">
    <property type="term" value="F:exonuclease activity"/>
    <property type="evidence" value="ECO:0007669"/>
    <property type="project" value="UniProtKB-KW"/>
</dbReference>
<feature type="domain" description="RNase H type-1" evidence="3">
    <location>
        <begin position="1254"/>
        <end position="1387"/>
    </location>
</feature>
<reference evidence="4 5" key="1">
    <citation type="submission" date="2013-09" db="EMBL/GenBank/DDBJ databases">
        <title>Corchorus capsularis genome sequencing.</title>
        <authorList>
            <person name="Alam M."/>
            <person name="Haque M.S."/>
            <person name="Islam M.S."/>
            <person name="Emdad E.M."/>
            <person name="Islam M.M."/>
            <person name="Ahmed B."/>
            <person name="Halim A."/>
            <person name="Hossen Q.M.M."/>
            <person name="Hossain M.Z."/>
            <person name="Ahmed R."/>
            <person name="Khan M.M."/>
            <person name="Islam R."/>
            <person name="Rashid M.M."/>
            <person name="Khan S.A."/>
            <person name="Rahman M.S."/>
            <person name="Alam M."/>
        </authorList>
    </citation>
    <scope>NUCLEOTIDE SEQUENCE [LARGE SCALE GENOMIC DNA]</scope>
    <source>
        <strain evidence="5">cv. CVL-1</strain>
        <tissue evidence="4">Whole seedling</tissue>
    </source>
</reference>
<protein>
    <submittedName>
        <fullName evidence="4">Endonuclease/exonuclease/phosphatase</fullName>
    </submittedName>
</protein>
<organism evidence="4 5">
    <name type="scientific">Corchorus capsularis</name>
    <name type="common">Jute</name>
    <dbReference type="NCBI Taxonomy" id="210143"/>
    <lineage>
        <taxon>Eukaryota</taxon>
        <taxon>Viridiplantae</taxon>
        <taxon>Streptophyta</taxon>
        <taxon>Embryophyta</taxon>
        <taxon>Tracheophyta</taxon>
        <taxon>Spermatophyta</taxon>
        <taxon>Magnoliopsida</taxon>
        <taxon>eudicotyledons</taxon>
        <taxon>Gunneridae</taxon>
        <taxon>Pentapetalae</taxon>
        <taxon>rosids</taxon>
        <taxon>malvids</taxon>
        <taxon>Malvales</taxon>
        <taxon>Malvaceae</taxon>
        <taxon>Grewioideae</taxon>
        <taxon>Apeibeae</taxon>
        <taxon>Corchorus</taxon>
    </lineage>
</organism>
<feature type="region of interest" description="Disordered" evidence="1">
    <location>
        <begin position="354"/>
        <end position="376"/>
    </location>
</feature>
<dbReference type="Gene3D" id="3.60.10.10">
    <property type="entry name" value="Endonuclease/exonuclease/phosphatase"/>
    <property type="match status" value="1"/>
</dbReference>
<dbReference type="PANTHER" id="PTHR33116">
    <property type="entry name" value="REVERSE TRANSCRIPTASE ZINC-BINDING DOMAIN-CONTAINING PROTEIN-RELATED-RELATED"/>
    <property type="match status" value="1"/>
</dbReference>
<keyword evidence="4" id="KW-0255">Endonuclease</keyword>
<sequence length="1396" mass="156709">MRERGRSRVRADDFFVNKGFRRRSRYWKNGGRDTGDRSRWATQAVTKMMNFRQKQAWIPKHRPRSDFSRNSEWKSKLYSVYVGGLGSDVSLGALWKSFSTFGVVVDAYIPPCKSGLARVLAMVSSGIGGNRKLKRQWILVTILKFLDTLFQFLLLIKLHLILHNVKDSAKLESRSFKEVLCGQKRDESIQRCVKRSIEQEPPSNPEPSSNHVSSLVPLLLNIDIPKEDMEWLNRSVVGKSYRGVNCNEIKEELSKEGLLVQVAPLSNLKTLITFPSLSSMEVSLKKHVDTFVRFFDESHASALSKTSFKAAWILVEVESKGDIPNVISGNVSNIPFKIICSSFMAAQSSFLEDKTSGRESSNENQFRYSSPSSVNSLGTGKAISGSYNNLYDNVEGVNDRSANISLEKEECNVESPMLVNSCPKVELVDNQLVVPESNSNSGPPSASVRPWVTVRRSNRGKNKNLANIPIVSFDANLGSNSSTCQSPNRHTIDPLKDRIDETLRLCYQLGVEFDEDSELIRQEIGLIHGPRNVFRLLWGKGVIHGTFSDVIGKAGGLISIWKDDFFQMDSSIIYNRFLIILGTIKAINLKCAFVNIYAPNNDDERQSFFEDLSNNLSGLEVPICLCGDFNVVRYAEERSGPVSNSTALRTFNDFIEDWAFVDLPLSGSSFTWFKNSTPLSFSRIDRFLFSSHFLLAFPNISQKALPRSISDHNPIVLGCKVVDWGPKPFKIFNHWSEDDEFKPLVNSVWINNQNLDLWEKLKSIKPVVKSWASSKFGNLSTSIRDLESDIQQIENLLAANGDNSDLRNKLYKHKENLWKLMRAEERAIQQKSRMNWLNNGDRNSRYFHQMVALRNAQNNISSIKHNDLTLNDPAIDVSDGNKSPGPDGFNLQFFKNNWAVLKADLLKIFNDFFLSGRFDRKINSSFIALTAKCAAPSSTTDYRPISLVGSIYKIIAKVLARRLSQPLSALVNGVPVGFFGMQRGLRQGCPISPYLFCTVGQMLNFIFENALNLNLFRGVQVGNSSLSISHLQLYGIGVDESLLQNCANVVGCKIDHLPSVYLGLLIGARPSSVSIWRSVVERFLSRLSSWKAHHLSIAGRITLIKSVLNSLPLYFMSLFPLPVTVKTELDTRDTFYGVDLLIKRNFIGLTGIKSASPRKMEAWTLWILILKTEGCLKNGFGALVTNTIPCGPKLLWKKLIDIIRVRLAWWAKAKWPAMPYPVSDIIRCPENITSLRAKNGDRRKRVVSPWIKPPIGYLKFNVDGSARGKPGPGGIGGILRDHEGNCMVEFSKSVGRVDSNEAEFCVIREAILIYSASPWALSHPLIIESDSLNACGWINNPSGVPWKLRNISMNIDQLKTKIASWSIDNVPREQNSEADALAKSGVDRDLDYLNFS</sequence>
<dbReference type="STRING" id="210143.A0A1R3GSS3"/>
<evidence type="ECO:0000313" key="5">
    <source>
        <dbReference type="Proteomes" id="UP000188268"/>
    </source>
</evidence>
<dbReference type="GO" id="GO:0003676">
    <property type="term" value="F:nucleic acid binding"/>
    <property type="evidence" value="ECO:0007669"/>
    <property type="project" value="InterPro"/>
</dbReference>
<dbReference type="PANTHER" id="PTHR33116:SF75">
    <property type="entry name" value="RIBONUCLEASE H PROTEIN"/>
    <property type="match status" value="1"/>
</dbReference>
<keyword evidence="4" id="KW-0269">Exonuclease</keyword>
<dbReference type="InterPro" id="IPR012337">
    <property type="entry name" value="RNaseH-like_sf"/>
</dbReference>
<dbReference type="InterPro" id="IPR005135">
    <property type="entry name" value="Endo/exonuclease/phosphatase"/>
</dbReference>
<dbReference type="InterPro" id="IPR002156">
    <property type="entry name" value="RNaseH_domain"/>
</dbReference>
<dbReference type="InterPro" id="IPR036397">
    <property type="entry name" value="RNaseH_sf"/>
</dbReference>
<keyword evidence="4" id="KW-0378">Hydrolase</keyword>
<dbReference type="SUPFAM" id="SSF56219">
    <property type="entry name" value="DNase I-like"/>
    <property type="match status" value="1"/>
</dbReference>
<evidence type="ECO:0000259" key="3">
    <source>
        <dbReference type="PROSITE" id="PS50879"/>
    </source>
</evidence>
<evidence type="ECO:0000256" key="1">
    <source>
        <dbReference type="SAM" id="MobiDB-lite"/>
    </source>
</evidence>
<keyword evidence="2" id="KW-1133">Transmembrane helix</keyword>
<dbReference type="InterPro" id="IPR035979">
    <property type="entry name" value="RBD_domain_sf"/>
</dbReference>